<accession>A0A0D2EGL1</accession>
<dbReference type="EMBL" id="KN847333">
    <property type="protein sequence ID" value="KIW47069.1"/>
    <property type="molecule type" value="Genomic_DNA"/>
</dbReference>
<proteinExistence type="predicted"/>
<dbReference type="AlphaFoldDB" id="A0A0D2EGL1"/>
<dbReference type="Proteomes" id="UP000053342">
    <property type="component" value="Unassembled WGS sequence"/>
</dbReference>
<dbReference type="PANTHER" id="PTHR28219">
    <property type="entry name" value="UPF0642 PROTEIN YBL028C"/>
    <property type="match status" value="1"/>
</dbReference>
<dbReference type="PANTHER" id="PTHR28219:SF1">
    <property type="entry name" value="UPF0642 PROTEIN YBL028C"/>
    <property type="match status" value="1"/>
</dbReference>
<dbReference type="RefSeq" id="XP_016267285.1">
    <property type="nucleotide sequence ID" value="XM_016403388.1"/>
</dbReference>
<feature type="compositionally biased region" description="Basic residues" evidence="1">
    <location>
        <begin position="119"/>
        <end position="130"/>
    </location>
</feature>
<name>A0A0D2EGL1_9EURO</name>
<dbReference type="GeneID" id="27354751"/>
<evidence type="ECO:0000313" key="4">
    <source>
        <dbReference type="Proteomes" id="UP000053342"/>
    </source>
</evidence>
<feature type="region of interest" description="Disordered" evidence="1">
    <location>
        <begin position="1"/>
        <end position="26"/>
    </location>
</feature>
<organism evidence="3 4">
    <name type="scientific">Exophiala oligosperma</name>
    <dbReference type="NCBI Taxonomy" id="215243"/>
    <lineage>
        <taxon>Eukaryota</taxon>
        <taxon>Fungi</taxon>
        <taxon>Dikarya</taxon>
        <taxon>Ascomycota</taxon>
        <taxon>Pezizomycotina</taxon>
        <taxon>Eurotiomycetes</taxon>
        <taxon>Chaetothyriomycetidae</taxon>
        <taxon>Chaetothyriales</taxon>
        <taxon>Herpotrichiellaceae</taxon>
        <taxon>Exophiala</taxon>
    </lineage>
</organism>
<dbReference type="VEuPathDB" id="FungiDB:PV06_02677"/>
<feature type="compositionally biased region" description="Acidic residues" evidence="1">
    <location>
        <begin position="64"/>
        <end position="78"/>
    </location>
</feature>
<feature type="compositionally biased region" description="Basic and acidic residues" evidence="1">
    <location>
        <begin position="45"/>
        <end position="63"/>
    </location>
</feature>
<reference evidence="3 4" key="1">
    <citation type="submission" date="2015-01" db="EMBL/GenBank/DDBJ databases">
        <title>The Genome Sequence of Exophiala oligosperma CBS72588.</title>
        <authorList>
            <consortium name="The Broad Institute Genomics Platform"/>
            <person name="Cuomo C."/>
            <person name="de Hoog S."/>
            <person name="Gorbushina A."/>
            <person name="Stielow B."/>
            <person name="Teixiera M."/>
            <person name="Abouelleil A."/>
            <person name="Chapman S.B."/>
            <person name="Priest M."/>
            <person name="Young S.K."/>
            <person name="Wortman J."/>
            <person name="Nusbaum C."/>
            <person name="Birren B."/>
        </authorList>
    </citation>
    <scope>NUCLEOTIDE SEQUENCE [LARGE SCALE GENOMIC DNA]</scope>
    <source>
        <strain evidence="3 4">CBS 72588</strain>
    </source>
</reference>
<dbReference type="OrthoDB" id="4087970at2759"/>
<gene>
    <name evidence="3" type="ORF">PV06_02677</name>
</gene>
<dbReference type="InterPro" id="IPR019434">
    <property type="entry name" value="DUF2423"/>
</dbReference>
<dbReference type="Pfam" id="PF10338">
    <property type="entry name" value="YBL028C_N"/>
    <property type="match status" value="1"/>
</dbReference>
<evidence type="ECO:0000256" key="1">
    <source>
        <dbReference type="SAM" id="MobiDB-lite"/>
    </source>
</evidence>
<sequence length="130" mass="14620">MAKSARASVTKRNHRNLRAKVFGPAHDARLERLSAKLQELAAKPKVNEEKAMDVDDTTERLEGEEPTNDSAEEMEVDADGAKTKSTKPRSKKSQSNGKVQKMSKRKPRNLMVFASERARKAKMVSKAKRR</sequence>
<evidence type="ECO:0000313" key="3">
    <source>
        <dbReference type="EMBL" id="KIW47069.1"/>
    </source>
</evidence>
<feature type="domain" description="DUF2423" evidence="2">
    <location>
        <begin position="1"/>
        <end position="44"/>
    </location>
</feature>
<evidence type="ECO:0000259" key="2">
    <source>
        <dbReference type="Pfam" id="PF10338"/>
    </source>
</evidence>
<dbReference type="HOGENOM" id="CLU_149452_0_0_1"/>
<feature type="region of interest" description="Disordered" evidence="1">
    <location>
        <begin position="39"/>
        <end position="130"/>
    </location>
</feature>
<feature type="compositionally biased region" description="Basic residues" evidence="1">
    <location>
        <begin position="9"/>
        <end position="18"/>
    </location>
</feature>
<dbReference type="GO" id="GO:0030687">
    <property type="term" value="C:preribosome, large subunit precursor"/>
    <property type="evidence" value="ECO:0007669"/>
    <property type="project" value="TreeGrafter"/>
</dbReference>
<keyword evidence="4" id="KW-1185">Reference proteome</keyword>
<protein>
    <recommendedName>
        <fullName evidence="2">DUF2423 domain-containing protein</fullName>
    </recommendedName>
</protein>